<dbReference type="AlphaFoldDB" id="A0A9W6CWW9"/>
<sequence length="293" mass="30119">MSADETNGRTERYLPDETAVREALQGGGRADVARIVGAYPQSPLAWAELADIADSEGRVTDTYASATVAVDRAREVLRESGWQPGDAVLWSHEPNRAYLRALDAKRRSANVLGLAAEAGAAADELAAADPDAQMRIHSEFTPTQVINVEEVQAMLAERMAAQVAEAEAAIAAADAAGPTPYAEQPAYSEPVAPPAPVGAAYAAASDVPPMVAPEADQAVPAPVPASWAFDGAPAPSYTPGYGEAAAPAAEEESPHDTAEIPDDVDGSTPGPEASAAPADEGEPVSVDENDGGR</sequence>
<accession>A0A9W6CWW9</accession>
<organism evidence="2 3">
    <name type="scientific">Agromyces rhizosphaerae</name>
    <dbReference type="NCBI Taxonomy" id="88374"/>
    <lineage>
        <taxon>Bacteria</taxon>
        <taxon>Bacillati</taxon>
        <taxon>Actinomycetota</taxon>
        <taxon>Actinomycetes</taxon>
        <taxon>Micrococcales</taxon>
        <taxon>Microbacteriaceae</taxon>
        <taxon>Agromyces</taxon>
    </lineage>
</organism>
<dbReference type="EMBL" id="BSDP01000001">
    <property type="protein sequence ID" value="GLI27501.1"/>
    <property type="molecule type" value="Genomic_DNA"/>
</dbReference>
<protein>
    <recommendedName>
        <fullName evidence="4">DUF3151 family protein</fullName>
    </recommendedName>
</protein>
<dbReference type="Proteomes" id="UP001144396">
    <property type="component" value="Unassembled WGS sequence"/>
</dbReference>
<evidence type="ECO:0008006" key="4">
    <source>
        <dbReference type="Google" id="ProtNLM"/>
    </source>
</evidence>
<keyword evidence="3" id="KW-1185">Reference proteome</keyword>
<reference evidence="2" key="1">
    <citation type="submission" date="2022-12" db="EMBL/GenBank/DDBJ databases">
        <title>Reference genome sequencing for broad-spectrum identification of bacterial and archaeal isolates by mass spectrometry.</title>
        <authorList>
            <person name="Sekiguchi Y."/>
            <person name="Tourlousse D.M."/>
        </authorList>
    </citation>
    <scope>NUCLEOTIDE SEQUENCE</scope>
    <source>
        <strain evidence="2">14</strain>
    </source>
</reference>
<dbReference type="RefSeq" id="WP_281884086.1">
    <property type="nucleotide sequence ID" value="NZ_BSDP01000001.1"/>
</dbReference>
<gene>
    <name evidence="2" type="ORF">ARHIZOSPH14_17430</name>
</gene>
<evidence type="ECO:0000313" key="2">
    <source>
        <dbReference type="EMBL" id="GLI27501.1"/>
    </source>
</evidence>
<feature type="compositionally biased region" description="Acidic residues" evidence="1">
    <location>
        <begin position="279"/>
        <end position="293"/>
    </location>
</feature>
<evidence type="ECO:0000256" key="1">
    <source>
        <dbReference type="SAM" id="MobiDB-lite"/>
    </source>
</evidence>
<dbReference type="InterPro" id="IPR014487">
    <property type="entry name" value="DUF3151"/>
</dbReference>
<comment type="caution">
    <text evidence="2">The sequence shown here is derived from an EMBL/GenBank/DDBJ whole genome shotgun (WGS) entry which is preliminary data.</text>
</comment>
<evidence type="ECO:0000313" key="3">
    <source>
        <dbReference type="Proteomes" id="UP001144396"/>
    </source>
</evidence>
<proteinExistence type="predicted"/>
<feature type="region of interest" description="Disordered" evidence="1">
    <location>
        <begin position="224"/>
        <end position="293"/>
    </location>
</feature>
<dbReference type="Pfam" id="PF11349">
    <property type="entry name" value="DUF3151"/>
    <property type="match status" value="1"/>
</dbReference>
<name>A0A9W6CWW9_9MICO</name>